<evidence type="ECO:0000256" key="5">
    <source>
        <dbReference type="ARBA" id="ARBA00022723"/>
    </source>
</evidence>
<dbReference type="GO" id="GO:0016705">
    <property type="term" value="F:oxidoreductase activity, acting on paired donors, with incorporation or reduction of molecular oxygen"/>
    <property type="evidence" value="ECO:0007669"/>
    <property type="project" value="InterPro"/>
</dbReference>
<dbReference type="InterPro" id="IPR001128">
    <property type="entry name" value="Cyt_P450"/>
</dbReference>
<dbReference type="PANTHER" id="PTHR46300">
    <property type="entry name" value="P450, PUTATIVE (EUROFUNG)-RELATED-RELATED"/>
    <property type="match status" value="1"/>
</dbReference>
<evidence type="ECO:0000313" key="11">
    <source>
        <dbReference type="EMBL" id="KAF9440420.1"/>
    </source>
</evidence>
<keyword evidence="4 9" id="KW-0349">Heme</keyword>
<evidence type="ECO:0000256" key="3">
    <source>
        <dbReference type="ARBA" id="ARBA00010617"/>
    </source>
</evidence>
<comment type="caution">
    <text evidence="11">The sequence shown here is derived from an EMBL/GenBank/DDBJ whole genome shotgun (WGS) entry which is preliminary data.</text>
</comment>
<evidence type="ECO:0000256" key="7">
    <source>
        <dbReference type="ARBA" id="ARBA00023004"/>
    </source>
</evidence>
<gene>
    <name evidence="11" type="ORF">P691DRAFT_767791</name>
</gene>
<dbReference type="InterPro" id="IPR036396">
    <property type="entry name" value="Cyt_P450_sf"/>
</dbReference>
<keyword evidence="12" id="KW-1185">Reference proteome</keyword>
<evidence type="ECO:0000256" key="4">
    <source>
        <dbReference type="ARBA" id="ARBA00022617"/>
    </source>
</evidence>
<evidence type="ECO:0000256" key="2">
    <source>
        <dbReference type="ARBA" id="ARBA00005179"/>
    </source>
</evidence>
<dbReference type="EMBL" id="MU152543">
    <property type="protein sequence ID" value="KAF9440420.1"/>
    <property type="molecule type" value="Genomic_DNA"/>
</dbReference>
<proteinExistence type="inferred from homology"/>
<name>A0A9P5WZ59_9AGAR</name>
<dbReference type="Proteomes" id="UP000807342">
    <property type="component" value="Unassembled WGS sequence"/>
</dbReference>
<dbReference type="PROSITE" id="PS00086">
    <property type="entry name" value="CYTOCHROME_P450"/>
    <property type="match status" value="1"/>
</dbReference>
<dbReference type="CDD" id="cd11065">
    <property type="entry name" value="CYP64-like"/>
    <property type="match status" value="1"/>
</dbReference>
<evidence type="ECO:0000256" key="8">
    <source>
        <dbReference type="ARBA" id="ARBA00023033"/>
    </source>
</evidence>
<feature type="binding site" description="axial binding residue" evidence="9">
    <location>
        <position position="446"/>
    </location>
    <ligand>
        <name>heme</name>
        <dbReference type="ChEBI" id="CHEBI:30413"/>
    </ligand>
    <ligandPart>
        <name>Fe</name>
        <dbReference type="ChEBI" id="CHEBI:18248"/>
    </ligandPart>
</feature>
<evidence type="ECO:0000256" key="10">
    <source>
        <dbReference type="RuleBase" id="RU000461"/>
    </source>
</evidence>
<dbReference type="SUPFAM" id="SSF48264">
    <property type="entry name" value="Cytochrome P450"/>
    <property type="match status" value="1"/>
</dbReference>
<dbReference type="OrthoDB" id="2789670at2759"/>
<dbReference type="GO" id="GO:0004497">
    <property type="term" value="F:monooxygenase activity"/>
    <property type="evidence" value="ECO:0007669"/>
    <property type="project" value="UniProtKB-KW"/>
</dbReference>
<dbReference type="PRINTS" id="PR00463">
    <property type="entry name" value="EP450I"/>
</dbReference>
<organism evidence="11 12">
    <name type="scientific">Macrolepiota fuliginosa MF-IS2</name>
    <dbReference type="NCBI Taxonomy" id="1400762"/>
    <lineage>
        <taxon>Eukaryota</taxon>
        <taxon>Fungi</taxon>
        <taxon>Dikarya</taxon>
        <taxon>Basidiomycota</taxon>
        <taxon>Agaricomycotina</taxon>
        <taxon>Agaricomycetes</taxon>
        <taxon>Agaricomycetidae</taxon>
        <taxon>Agaricales</taxon>
        <taxon>Agaricineae</taxon>
        <taxon>Agaricaceae</taxon>
        <taxon>Macrolepiota</taxon>
    </lineage>
</organism>
<reference evidence="11" key="1">
    <citation type="submission" date="2020-11" db="EMBL/GenBank/DDBJ databases">
        <authorList>
            <consortium name="DOE Joint Genome Institute"/>
            <person name="Ahrendt S."/>
            <person name="Riley R."/>
            <person name="Andreopoulos W."/>
            <person name="Labutti K."/>
            <person name="Pangilinan J."/>
            <person name="Ruiz-Duenas F.J."/>
            <person name="Barrasa J.M."/>
            <person name="Sanchez-Garcia M."/>
            <person name="Camarero S."/>
            <person name="Miyauchi S."/>
            <person name="Serrano A."/>
            <person name="Linde D."/>
            <person name="Babiker R."/>
            <person name="Drula E."/>
            <person name="Ayuso-Fernandez I."/>
            <person name="Pacheco R."/>
            <person name="Padilla G."/>
            <person name="Ferreira P."/>
            <person name="Barriuso J."/>
            <person name="Kellner H."/>
            <person name="Castanera R."/>
            <person name="Alfaro M."/>
            <person name="Ramirez L."/>
            <person name="Pisabarro A.G."/>
            <person name="Kuo A."/>
            <person name="Tritt A."/>
            <person name="Lipzen A."/>
            <person name="He G."/>
            <person name="Yan M."/>
            <person name="Ng V."/>
            <person name="Cullen D."/>
            <person name="Martin F."/>
            <person name="Rosso M.-N."/>
            <person name="Henrissat B."/>
            <person name="Hibbett D."/>
            <person name="Martinez A.T."/>
            <person name="Grigoriev I.V."/>
        </authorList>
    </citation>
    <scope>NUCLEOTIDE SEQUENCE</scope>
    <source>
        <strain evidence="11">MF-IS2</strain>
    </source>
</reference>
<dbReference type="InterPro" id="IPR002401">
    <property type="entry name" value="Cyt_P450_E_grp-I"/>
</dbReference>
<sequence>MGILSNSTIPYAGGLIILWWLYRLVKDRQSNPNRLPFPPGPKGYPIIGSLFDFPIYKSWLVYDKWFKTYGDMIYFEVLGQPFLILGSAKRTNDLFEKRSSNYSDRPRLPMAGEMMGWEYVLTFLPYGNWWRRQRRIFHDHFHPNIVHKYQTIQINTARAFLRRLLKSPDDFVHHIRHVFASTIIKVAYGITIEEKNDPIITNVEICLEGLAEAGNPGAFLVDIFPVMKYIPDWFPGAAWKRKAARWRHFNGLLRNGPWDRVKDQMKTGTAEPCIATSILGKLPDEGSPDFAEADFIGRDVCVVAFLGGADTTVSTVQSFFMAMCIYPEVQKKAQAELDEILRGRLPEFNDRPNLPYINAMVKESLRWQLVAPLAVAHMCTNGDEYDGYYIPKGTIVIGNGWTILHDPEVFEDPLTYNPDRYLKDGKIDPTVPDHNLASFGFGRRICPGRFFSDSSLFSIVAHILAVYDIRPGLDKDGKEVEIKPEMTSGLLSYPEPFACMITPRSKEAKDLIDNSSLMDILG</sequence>
<dbReference type="PANTHER" id="PTHR46300:SF7">
    <property type="entry name" value="P450, PUTATIVE (EUROFUNG)-RELATED"/>
    <property type="match status" value="1"/>
</dbReference>
<protein>
    <submittedName>
        <fullName evidence="11">Cytochrome P450</fullName>
    </submittedName>
</protein>
<evidence type="ECO:0000256" key="1">
    <source>
        <dbReference type="ARBA" id="ARBA00001971"/>
    </source>
</evidence>
<comment type="similarity">
    <text evidence="3 10">Belongs to the cytochrome P450 family.</text>
</comment>
<keyword evidence="7 9" id="KW-0408">Iron</keyword>
<comment type="pathway">
    <text evidence="2">Secondary metabolite biosynthesis.</text>
</comment>
<keyword evidence="8 10" id="KW-0503">Monooxygenase</keyword>
<dbReference type="InterPro" id="IPR050364">
    <property type="entry name" value="Cytochrome_P450_fung"/>
</dbReference>
<dbReference type="Gene3D" id="1.10.630.10">
    <property type="entry name" value="Cytochrome P450"/>
    <property type="match status" value="1"/>
</dbReference>
<dbReference type="Pfam" id="PF00067">
    <property type="entry name" value="p450"/>
    <property type="match status" value="1"/>
</dbReference>
<dbReference type="InterPro" id="IPR017972">
    <property type="entry name" value="Cyt_P450_CS"/>
</dbReference>
<accession>A0A9P5WZ59</accession>
<evidence type="ECO:0000313" key="12">
    <source>
        <dbReference type="Proteomes" id="UP000807342"/>
    </source>
</evidence>
<dbReference type="GO" id="GO:0020037">
    <property type="term" value="F:heme binding"/>
    <property type="evidence" value="ECO:0007669"/>
    <property type="project" value="InterPro"/>
</dbReference>
<dbReference type="AlphaFoldDB" id="A0A9P5WZ59"/>
<dbReference type="GO" id="GO:0005506">
    <property type="term" value="F:iron ion binding"/>
    <property type="evidence" value="ECO:0007669"/>
    <property type="project" value="InterPro"/>
</dbReference>
<comment type="cofactor">
    <cofactor evidence="1 9">
        <name>heme</name>
        <dbReference type="ChEBI" id="CHEBI:30413"/>
    </cofactor>
</comment>
<evidence type="ECO:0000256" key="9">
    <source>
        <dbReference type="PIRSR" id="PIRSR602401-1"/>
    </source>
</evidence>
<keyword evidence="5 9" id="KW-0479">Metal-binding</keyword>
<evidence type="ECO:0000256" key="6">
    <source>
        <dbReference type="ARBA" id="ARBA00023002"/>
    </source>
</evidence>
<keyword evidence="6 10" id="KW-0560">Oxidoreductase</keyword>